<accession>U6F5U2</accession>
<reference evidence="3" key="1">
    <citation type="submission" date="2013-09" db="EMBL/GenBank/DDBJ databases">
        <title>Draft Genome Sequence of five Lactobacillus helveticus strains CIRM-BIA 101T, 103, 104, 951 and 953 isolated from milk product.</title>
        <authorList>
            <person name="Valence F."/>
            <person name="Chuat V."/>
            <person name="Ma L."/>
            <person name="Creno S."/>
            <person name="Falentin H."/>
            <person name="Lortal S."/>
            <person name="Bizet C."/>
            <person name="Clermont D."/>
            <person name="Loux V."/>
            <person name="Bouchier C."/>
            <person name="Cousin S."/>
        </authorList>
    </citation>
    <scope>NUCLEOTIDE SEQUENCE [LARGE SCALE GENOMIC DNA]</scope>
    <source>
        <strain evidence="3">CIRM-BIA 951</strain>
    </source>
</reference>
<proteinExistence type="predicted"/>
<evidence type="ECO:0000259" key="2">
    <source>
        <dbReference type="PROSITE" id="PS51781"/>
    </source>
</evidence>
<evidence type="ECO:0000256" key="1">
    <source>
        <dbReference type="SAM" id="MobiDB-lite"/>
    </source>
</evidence>
<organism evidence="3 4">
    <name type="scientific">Lactobacillus helveticus CIRM-BIA 951</name>
    <dbReference type="NCBI Taxonomy" id="1226334"/>
    <lineage>
        <taxon>Bacteria</taxon>
        <taxon>Bacillati</taxon>
        <taxon>Bacillota</taxon>
        <taxon>Bacilli</taxon>
        <taxon>Lactobacillales</taxon>
        <taxon>Lactobacillaceae</taxon>
        <taxon>Lactobacillus</taxon>
    </lineage>
</organism>
<keyword evidence="4" id="KW-1185">Reference proteome</keyword>
<dbReference type="AlphaFoldDB" id="U6F5U2"/>
<evidence type="ECO:0000313" key="4">
    <source>
        <dbReference type="Proteomes" id="UP000017248"/>
    </source>
</evidence>
<dbReference type="Gene3D" id="2.30.30.40">
    <property type="entry name" value="SH3 Domains"/>
    <property type="match status" value="1"/>
</dbReference>
<gene>
    <name evidence="3" type="ORF">LHCIRMBIA951_00835</name>
</gene>
<evidence type="ECO:0000313" key="3">
    <source>
        <dbReference type="EMBL" id="CDI58603.1"/>
    </source>
</evidence>
<dbReference type="RefSeq" id="WP_023190943.1">
    <property type="nucleotide sequence ID" value="NZ_HG530838.1"/>
</dbReference>
<protein>
    <submittedName>
        <fullName evidence="3">Phage endopeptidase</fullName>
    </submittedName>
</protein>
<comment type="caution">
    <text evidence="3">The sequence shown here is derived from an EMBL/GenBank/DDBJ whole genome shotgun (WGS) entry which is preliminary data.</text>
</comment>
<dbReference type="EMBL" id="CBUK010000083">
    <property type="protein sequence ID" value="CDI58603.1"/>
    <property type="molecule type" value="Genomic_DNA"/>
</dbReference>
<dbReference type="InterPro" id="IPR003646">
    <property type="entry name" value="SH3-like_bac-type"/>
</dbReference>
<dbReference type="HOGENOM" id="CLU_008712_0_0_9"/>
<dbReference type="PROSITE" id="PS51781">
    <property type="entry name" value="SH3B"/>
    <property type="match status" value="1"/>
</dbReference>
<name>U6F5U2_LACHE</name>
<dbReference type="SMART" id="SM00287">
    <property type="entry name" value="SH3b"/>
    <property type="match status" value="1"/>
</dbReference>
<sequence>MVDTATTDTGYSTGNVVEQSQYQDVMQYPMLQENAVDDARTNGLAMLSDYKSCKTTWLAYQIPTLQLIYPRDGKFVKLLKTQRIVVGDINRILTHQKFRIVEVLHDQDQIIVNANHIIGEYLIHNPVKGSKLPKLNSISQPNATASWTLGMILNNLVYQVPELNFESDVEDVRNVNIDVSNTDALNLILDPDQQGDQPANSVLAQFGGQFIFDGTTIYHRKKAGVDRNIWVRYGSDVTTYSQDKSINDTYVAIYPFATYNSGQEQATESNVDWNALIAKTNWTSIGSVTYNAGGSIDVYDSPVKGQHAIRKINVGDQIKLGPALNNGTMLTSLTGTQVQVTTVNGDAWYPIAPESGGGWVESAWINFSKNGDYIVNNATGHVTIDAKSGQSLTRYPVSGYATVTYSKSPGLIHAYYAPDQGPDHYRRTGKTYKNGERVHYDYYALDENGKPWYRIGPNKWLYGEHLSVNKEHDVQTYQSRGLGYVKKTAKKYEINKKKGIVKVAKHHLSLTEARKQHKKKGQYVWRGKGKNRHKFWMHNPDYQVGKPITHKAGYYRLDYGQVVIAGVTYYKLSNGSYVRASDIDKKARKTELPTKPSKIISQNADQRGKIEMYSAPSKGAAINWSIPDGQSFDIDHTAEGADGKTWYEVTYEGHTGWIPADSTSTSAATDMEPTISDNDNPYGEDDTKNVNVDEQSVLVELDDSFDNVLNGALFADGMQTVESPHILRLDLSAHIHHNDQDQSGLQPDGTWVATEDDKQQLYQAAVSALKEYNIGVFPITMNVEYAKLRGDRKDLLALNMYDTVNVDFTQFDTVQKGQVTGTVWNMAGEESSYESVTIGEPPKTFAHTLLDQAKQDTSNAITASEGRTHGLLSEYNQLLQQEGSSRMAHEREMMKNLGLVQEITKKMAKKSTISWLPSRNLKNV</sequence>
<dbReference type="Proteomes" id="UP000017248">
    <property type="component" value="Unassembled WGS sequence"/>
</dbReference>
<feature type="region of interest" description="Disordered" evidence="1">
    <location>
        <begin position="658"/>
        <end position="687"/>
    </location>
</feature>
<feature type="domain" description="SH3b" evidence="2">
    <location>
        <begin position="595"/>
        <end position="667"/>
    </location>
</feature>